<name>A0A368KY32_9BACT</name>
<dbReference type="Pfam" id="PF07608">
    <property type="entry name" value="DUF1571"/>
    <property type="match status" value="1"/>
</dbReference>
<organism evidence="2 3">
    <name type="scientific">Bremerella cremea</name>
    <dbReference type="NCBI Taxonomy" id="1031537"/>
    <lineage>
        <taxon>Bacteria</taxon>
        <taxon>Pseudomonadati</taxon>
        <taxon>Planctomycetota</taxon>
        <taxon>Planctomycetia</taxon>
        <taxon>Pirellulales</taxon>
        <taxon>Pirellulaceae</taxon>
        <taxon>Bremerella</taxon>
    </lineage>
</organism>
<protein>
    <submittedName>
        <fullName evidence="2">DUF1571 domain-containing protein</fullName>
    </submittedName>
</protein>
<comment type="caution">
    <text evidence="2">The sequence shown here is derived from an EMBL/GenBank/DDBJ whole genome shotgun (WGS) entry which is preliminary data.</text>
</comment>
<feature type="chain" id="PRO_5016736681" evidence="1">
    <location>
        <begin position="20"/>
        <end position="299"/>
    </location>
</feature>
<evidence type="ECO:0000313" key="3">
    <source>
        <dbReference type="Proteomes" id="UP000253562"/>
    </source>
</evidence>
<dbReference type="Proteomes" id="UP000253562">
    <property type="component" value="Unassembled WGS sequence"/>
</dbReference>
<dbReference type="AlphaFoldDB" id="A0A368KY32"/>
<reference evidence="2 3" key="1">
    <citation type="submission" date="2018-07" db="EMBL/GenBank/DDBJ databases">
        <title>Comparative genomes isolates from brazilian mangrove.</title>
        <authorList>
            <person name="De Araujo J.E."/>
            <person name="Taketani R.G."/>
            <person name="Silva M.C.P."/>
            <person name="Lourenco M.V."/>
            <person name="Oliveira V.M."/>
            <person name="Andreote F.D."/>
        </authorList>
    </citation>
    <scope>NUCLEOTIDE SEQUENCE [LARGE SCALE GENOMIC DNA]</scope>
    <source>
        <strain evidence="2 3">HEX PRIS-MGV</strain>
    </source>
</reference>
<dbReference type="InterPro" id="IPR011465">
    <property type="entry name" value="DUF1571"/>
</dbReference>
<accession>A0A368KY32</accession>
<evidence type="ECO:0000313" key="2">
    <source>
        <dbReference type="EMBL" id="RCS54597.1"/>
    </source>
</evidence>
<gene>
    <name evidence="2" type="ORF">DTL42_05545</name>
</gene>
<dbReference type="OrthoDB" id="5456309at2"/>
<evidence type="ECO:0000256" key="1">
    <source>
        <dbReference type="SAM" id="SignalP"/>
    </source>
</evidence>
<proteinExistence type="predicted"/>
<feature type="signal peptide" evidence="1">
    <location>
        <begin position="1"/>
        <end position="19"/>
    </location>
</feature>
<dbReference type="RefSeq" id="WP_114367662.1">
    <property type="nucleotide sequence ID" value="NZ_QPEX01000010.1"/>
</dbReference>
<sequence length="299" mass="33697">MTKSLLSRRALLMGGTALACGLTRATYGEDQRQGLREPVFRVSNRTNGATQAQNVATEHPLAPALRIAENGLENITKNVRDYECTLVKREQISGKLTDQEFIYTKVRHEQNDQSGNQLNPFGVYMYFLKPSSVKGREVLYVKGHNNGNLMAHEGGALLKHVTVSLDPNGALAMRGNRYPITEVGIKNLIVRLIEVAKEDMQYGECEVKFFNGAKINGRVCTAIEVLHPVPRKNFRFHKAHIFIDDELQIPIRYASWDWPSKQGGEPPMLEEYTYMNMKLNNGFTDSDFDPANAKYGFNV</sequence>
<keyword evidence="1" id="KW-0732">Signal</keyword>
<dbReference type="EMBL" id="QPEX01000010">
    <property type="protein sequence ID" value="RCS54597.1"/>
    <property type="molecule type" value="Genomic_DNA"/>
</dbReference>
<dbReference type="PROSITE" id="PS51257">
    <property type="entry name" value="PROKAR_LIPOPROTEIN"/>
    <property type="match status" value="1"/>
</dbReference>